<dbReference type="SUPFAM" id="SSF51735">
    <property type="entry name" value="NAD(P)-binding Rossmann-fold domains"/>
    <property type="match status" value="1"/>
</dbReference>
<dbReference type="Proteomes" id="UP000254134">
    <property type="component" value="Unassembled WGS sequence"/>
</dbReference>
<dbReference type="InterPro" id="IPR036291">
    <property type="entry name" value="NAD(P)-bd_dom_sf"/>
</dbReference>
<reference evidence="4 5" key="1">
    <citation type="submission" date="2018-07" db="EMBL/GenBank/DDBJ databases">
        <title>High-quality-draft genome sequence of Gaiella occulta.</title>
        <authorList>
            <person name="Severino R."/>
            <person name="Froufe H.J.C."/>
            <person name="Rainey F.A."/>
            <person name="Barroso C."/>
            <person name="Albuquerque L."/>
            <person name="Lobo-Da-Cunha A."/>
            <person name="Da Costa M.S."/>
            <person name="Egas C."/>
        </authorList>
    </citation>
    <scope>NUCLEOTIDE SEQUENCE [LARGE SCALE GENOMIC DNA]</scope>
    <source>
        <strain evidence="4 5">F2-233</strain>
    </source>
</reference>
<dbReference type="CDD" id="cd05233">
    <property type="entry name" value="SDR_c"/>
    <property type="match status" value="1"/>
</dbReference>
<evidence type="ECO:0000256" key="3">
    <source>
        <dbReference type="SAM" id="MobiDB-lite"/>
    </source>
</evidence>
<dbReference type="PRINTS" id="PR00081">
    <property type="entry name" value="GDHRDH"/>
</dbReference>
<evidence type="ECO:0000256" key="2">
    <source>
        <dbReference type="ARBA" id="ARBA00023002"/>
    </source>
</evidence>
<feature type="region of interest" description="Disordered" evidence="3">
    <location>
        <begin position="211"/>
        <end position="230"/>
    </location>
</feature>
<dbReference type="GO" id="GO:0016491">
    <property type="term" value="F:oxidoreductase activity"/>
    <property type="evidence" value="ECO:0007669"/>
    <property type="project" value="UniProtKB-KW"/>
</dbReference>
<proteinExistence type="inferred from homology"/>
<dbReference type="PRINTS" id="PR00080">
    <property type="entry name" value="SDRFAMILY"/>
</dbReference>
<name>A0A7M2YUE9_9ACTN</name>
<sequence>MKAIVTGGASGLGAATVARLRAAGMDVEVLDLVHGFDVSEPSHWDDVGPVDVACLNAGVLGGPPDPAEITLEGYRRALRVNVDGVVLGVRRLARVMPAGGRIVATASLAGLTAMPDDPVYAATKHAVVGFVRSVAPSLAARGIAVNAVCPGIADTPMVAGAIRKALDAAGFPLVPAAAVADAVWLALESGESGHAWVVQPGRPPVDFRFPNVPGVRTPDGASLAPPPLAS</sequence>
<evidence type="ECO:0000256" key="1">
    <source>
        <dbReference type="ARBA" id="ARBA00006484"/>
    </source>
</evidence>
<dbReference type="EMBL" id="QQZY01000007">
    <property type="protein sequence ID" value="RDI73713.1"/>
    <property type="molecule type" value="Genomic_DNA"/>
</dbReference>
<gene>
    <name evidence="4" type="ORF">Gocc_2626</name>
</gene>
<dbReference type="PANTHER" id="PTHR43180:SF66">
    <property type="entry name" value="SHORT-CHAIN DEHYDROGENASE_REDUCTASE FAMILY PROTEIN"/>
    <property type="match status" value="1"/>
</dbReference>
<comment type="caution">
    <text evidence="4">The sequence shown here is derived from an EMBL/GenBank/DDBJ whole genome shotgun (WGS) entry which is preliminary data.</text>
</comment>
<organism evidence="4 5">
    <name type="scientific">Gaiella occulta</name>
    <dbReference type="NCBI Taxonomy" id="1002870"/>
    <lineage>
        <taxon>Bacteria</taxon>
        <taxon>Bacillati</taxon>
        <taxon>Actinomycetota</taxon>
        <taxon>Thermoleophilia</taxon>
        <taxon>Gaiellales</taxon>
        <taxon>Gaiellaceae</taxon>
        <taxon>Gaiella</taxon>
    </lineage>
</organism>
<keyword evidence="2" id="KW-0560">Oxidoreductase</keyword>
<dbReference type="PROSITE" id="PS00061">
    <property type="entry name" value="ADH_SHORT"/>
    <property type="match status" value="1"/>
</dbReference>
<dbReference type="AlphaFoldDB" id="A0A7M2YUE9"/>
<evidence type="ECO:0000313" key="4">
    <source>
        <dbReference type="EMBL" id="RDI73713.1"/>
    </source>
</evidence>
<dbReference type="PANTHER" id="PTHR43180">
    <property type="entry name" value="3-OXOACYL-(ACYL-CARRIER-PROTEIN) REDUCTASE (AFU_ORTHOLOGUE AFUA_6G11210)"/>
    <property type="match status" value="1"/>
</dbReference>
<dbReference type="InterPro" id="IPR020904">
    <property type="entry name" value="Sc_DH/Rdtase_CS"/>
</dbReference>
<dbReference type="InterPro" id="IPR002347">
    <property type="entry name" value="SDR_fam"/>
</dbReference>
<evidence type="ECO:0000313" key="5">
    <source>
        <dbReference type="Proteomes" id="UP000254134"/>
    </source>
</evidence>
<keyword evidence="5" id="KW-1185">Reference proteome</keyword>
<accession>A0A7M2YUE9</accession>
<dbReference type="RefSeq" id="WP_220150622.1">
    <property type="nucleotide sequence ID" value="NZ_QQZY01000007.1"/>
</dbReference>
<reference evidence="5" key="2">
    <citation type="journal article" date="2019" name="MicrobiologyOpen">
        <title>High-quality draft genome sequence of Gaiella occulta isolated from a 150 meter deep mineral water borehole and comparison with the genome sequences of other deep-branching lineages of the phylum Actinobacteria.</title>
        <authorList>
            <person name="Severino R."/>
            <person name="Froufe H.J.C."/>
            <person name="Barroso C."/>
            <person name="Albuquerque L."/>
            <person name="Lobo-da-Cunha A."/>
            <person name="da Costa M.S."/>
            <person name="Egas C."/>
        </authorList>
    </citation>
    <scope>NUCLEOTIDE SEQUENCE [LARGE SCALE GENOMIC DNA]</scope>
    <source>
        <strain evidence="5">F2-233</strain>
    </source>
</reference>
<dbReference type="Gene3D" id="3.40.50.720">
    <property type="entry name" value="NAD(P)-binding Rossmann-like Domain"/>
    <property type="match status" value="1"/>
</dbReference>
<dbReference type="Pfam" id="PF13561">
    <property type="entry name" value="adh_short_C2"/>
    <property type="match status" value="1"/>
</dbReference>
<comment type="similarity">
    <text evidence="1">Belongs to the short-chain dehydrogenases/reductases (SDR) family.</text>
</comment>
<protein>
    <submittedName>
        <fullName evidence="4">Short-chain dehydrogenase</fullName>
    </submittedName>
</protein>